<keyword evidence="4" id="KW-1185">Reference proteome</keyword>
<name>A0ABQ5K7S2_9EUKA</name>
<feature type="region of interest" description="Disordered" evidence="1">
    <location>
        <begin position="1031"/>
        <end position="1051"/>
    </location>
</feature>
<organism evidence="3 4">
    <name type="scientific">Aduncisulcus paluster</name>
    <dbReference type="NCBI Taxonomy" id="2918883"/>
    <lineage>
        <taxon>Eukaryota</taxon>
        <taxon>Metamonada</taxon>
        <taxon>Carpediemonas-like organisms</taxon>
        <taxon>Aduncisulcus</taxon>
    </lineage>
</organism>
<evidence type="ECO:0000256" key="1">
    <source>
        <dbReference type="SAM" id="MobiDB-lite"/>
    </source>
</evidence>
<dbReference type="EMBL" id="BQXS01012674">
    <property type="protein sequence ID" value="GKT26731.1"/>
    <property type="molecule type" value="Genomic_DNA"/>
</dbReference>
<evidence type="ECO:0000313" key="4">
    <source>
        <dbReference type="Proteomes" id="UP001057375"/>
    </source>
</evidence>
<protein>
    <submittedName>
        <fullName evidence="3">Uncharacterized protein</fullName>
    </submittedName>
</protein>
<sequence length="1093" mass="120274">MLYYYGNIVGSGQYCVAESPNGYAMCASESSINSFLESLKLSLDIQTCESVYGGDEGSIPVKAVYSQDLGTWILESLEEHGNYLFDGSLDNPDLCADYSLELVDGSLLEEALQTMNRRMSSMFVQKFQERMSFPQLFPSSKIQTQLLNELTDCSSILDSFQEMYTTITSYSIDYPDIALVYDDIVAMIDSIKEIIDNISDQLDQFDPYVDGSVSISSSVDDIIVSVSDFLQLIVDYDTQLSNMLPYSRNNVYVEMTKPVALGNIIGHTLYGIILFLLDSEHTIVASTSYLLDEYSPDYIRPDALSSITLKLETLETFDSTISTFNDTMHLGMKNIDSSTFSYVHGISDVFSSMVQPFEIDGDILSIGPSRSISLSDESTLSNGAYVSGNTIEMPASSILSLGDFDRFSIQLLISSDSTYEYTLYFGDGGYFNINATSLSFGTSTYFKWIVESGCSTRQTIQAITDADLWFSDSETKYSVMTISFFDDSNISAYYGSVEFASCMEPWDGEKPVYIEAITDVTISGLAVYSYDISTYVSGGGLRSWIDLSDVQPLYVKNQLYLMYSVSSASNNMSYVLNPVSKMIKLALFIDGLSEGNNVNASLYRESQSELTGFIYLQDCLYPLNPDVLCSFIVQSPAIYHLRLETDIAEALDIVMMDMLSEIKIKKISTEGSSTITDIIIQPDGNIYRNDILFSMQSIPICKNATPSLGMSPTCVSTAGIDSEEIDGQVCLSSSSPSEDISFSKVSYSGNEATFLYSSEMISPSSDSSVCFNPSCSEKQVIFVDNGIFGLLTFTSDIDQCPFVGSVSDYVSFEDGCVVVNDSESQLDSVILSTNRGSQLISNGTSCSIIDSDSSLSVEARMYGSPTKTISEFYETQTITDPSDPIIDIPTSIGIYPSLTNINMLSSDNYGYFDVYVDVENSYYSNPIISSSFGITSSFPVHFQGIEDITIIQGTDESEIELVSSGVLNIKEKRWEIDDSGSLFLADSCNFSLTQSSCFDSLSQSIEDISLLENNGYACCVEEDIYYGIGIPSYKPDEEEGEEEGEDEEEEETVELYVNEDTTRGVFSMAGIGTGVISLCGVFLLLAFSFGISM</sequence>
<accession>A0ABQ5K7S2</accession>
<feature type="transmembrane region" description="Helical" evidence="2">
    <location>
        <begin position="1065"/>
        <end position="1091"/>
    </location>
</feature>
<feature type="compositionally biased region" description="Acidic residues" evidence="1">
    <location>
        <begin position="1036"/>
        <end position="1051"/>
    </location>
</feature>
<reference evidence="3" key="1">
    <citation type="submission" date="2022-03" db="EMBL/GenBank/DDBJ databases">
        <title>Draft genome sequence of Aduncisulcus paluster, a free-living microaerophilic Fornicata.</title>
        <authorList>
            <person name="Yuyama I."/>
            <person name="Kume K."/>
            <person name="Tamura T."/>
            <person name="Inagaki Y."/>
            <person name="Hashimoto T."/>
        </authorList>
    </citation>
    <scope>NUCLEOTIDE SEQUENCE</scope>
    <source>
        <strain evidence="3">NY0171</strain>
    </source>
</reference>
<evidence type="ECO:0000256" key="2">
    <source>
        <dbReference type="SAM" id="Phobius"/>
    </source>
</evidence>
<keyword evidence="2" id="KW-0472">Membrane</keyword>
<comment type="caution">
    <text evidence="3">The sequence shown here is derived from an EMBL/GenBank/DDBJ whole genome shotgun (WGS) entry which is preliminary data.</text>
</comment>
<keyword evidence="2" id="KW-1133">Transmembrane helix</keyword>
<evidence type="ECO:0000313" key="3">
    <source>
        <dbReference type="EMBL" id="GKT26731.1"/>
    </source>
</evidence>
<proteinExistence type="predicted"/>
<dbReference type="Proteomes" id="UP001057375">
    <property type="component" value="Unassembled WGS sequence"/>
</dbReference>
<gene>
    <name evidence="3" type="ORF">ADUPG1_013460</name>
</gene>
<keyword evidence="2" id="KW-0812">Transmembrane</keyword>